<sequence>MLHYADDILGHAGLPSHHVQVSRSQPCLAAQYRSMFRLKCLSISDGRYRSMEGCLRSTVESECRSMRLVSGSTVVDENRSMNLCCCRSMRSVFPCGLKVFNQMVLIFYLDMFFRSGFGYADFSDLEDFWEVF</sequence>
<proteinExistence type="predicted"/>
<dbReference type="EMBL" id="QGKY02000094">
    <property type="protein sequence ID" value="KAF2602977.1"/>
    <property type="molecule type" value="Genomic_DNA"/>
</dbReference>
<protein>
    <submittedName>
        <fullName evidence="1">Uncharacterized protein</fullName>
    </submittedName>
</protein>
<evidence type="ECO:0000313" key="1">
    <source>
        <dbReference type="EMBL" id="KAF2602977.1"/>
    </source>
</evidence>
<reference evidence="1" key="1">
    <citation type="submission" date="2019-12" db="EMBL/GenBank/DDBJ databases">
        <title>Genome sequencing and annotation of Brassica cretica.</title>
        <authorList>
            <person name="Studholme D.J."/>
            <person name="Sarris P.F."/>
        </authorList>
    </citation>
    <scope>NUCLEOTIDE SEQUENCE</scope>
    <source>
        <strain evidence="1">PFS-102/07</strain>
        <tissue evidence="1">Leaf</tissue>
    </source>
</reference>
<name>A0A8S9LAH7_BRACR</name>
<gene>
    <name evidence="1" type="ORF">F2Q70_00025121</name>
</gene>
<comment type="caution">
    <text evidence="1">The sequence shown here is derived from an EMBL/GenBank/DDBJ whole genome shotgun (WGS) entry which is preliminary data.</text>
</comment>
<organism evidence="1">
    <name type="scientific">Brassica cretica</name>
    <name type="common">Mustard</name>
    <dbReference type="NCBI Taxonomy" id="69181"/>
    <lineage>
        <taxon>Eukaryota</taxon>
        <taxon>Viridiplantae</taxon>
        <taxon>Streptophyta</taxon>
        <taxon>Embryophyta</taxon>
        <taxon>Tracheophyta</taxon>
        <taxon>Spermatophyta</taxon>
        <taxon>Magnoliopsida</taxon>
        <taxon>eudicotyledons</taxon>
        <taxon>Gunneridae</taxon>
        <taxon>Pentapetalae</taxon>
        <taxon>rosids</taxon>
        <taxon>malvids</taxon>
        <taxon>Brassicales</taxon>
        <taxon>Brassicaceae</taxon>
        <taxon>Brassiceae</taxon>
        <taxon>Brassica</taxon>
    </lineage>
</organism>
<accession>A0A8S9LAH7</accession>
<dbReference type="AlphaFoldDB" id="A0A8S9LAH7"/>